<dbReference type="Gene3D" id="3.40.1010.10">
    <property type="entry name" value="Cobalt-precorrin-4 Transmethylase, Domain 1"/>
    <property type="match status" value="1"/>
</dbReference>
<dbReference type="Pfam" id="PF00590">
    <property type="entry name" value="TP_methylase"/>
    <property type="match status" value="1"/>
</dbReference>
<evidence type="ECO:0000313" key="9">
    <source>
        <dbReference type="Proteomes" id="UP000527315"/>
    </source>
</evidence>
<dbReference type="InterPro" id="IPR000878">
    <property type="entry name" value="4pyrrol_Mease"/>
</dbReference>
<evidence type="ECO:0000256" key="5">
    <source>
        <dbReference type="ARBA" id="ARBA00022691"/>
    </source>
</evidence>
<accession>A0A7J4L1F9</accession>
<dbReference type="InterPro" id="IPR014777">
    <property type="entry name" value="4pyrrole_Mease_sub1"/>
</dbReference>
<gene>
    <name evidence="8" type="primary">dph5</name>
    <name evidence="8" type="ORF">HA227_04575</name>
</gene>
<dbReference type="SUPFAM" id="SSF53790">
    <property type="entry name" value="Tetrapyrrole methylase"/>
    <property type="match status" value="1"/>
</dbReference>
<dbReference type="NCBIfam" id="TIGR00522">
    <property type="entry name" value="dph5"/>
    <property type="match status" value="1"/>
</dbReference>
<organism evidence="8 9">
    <name type="scientific">Candidatus Iainarchaeum sp</name>
    <dbReference type="NCBI Taxonomy" id="3101447"/>
    <lineage>
        <taxon>Archaea</taxon>
        <taxon>Candidatus Iainarchaeota</taxon>
        <taxon>Candidatus Iainarchaeia</taxon>
        <taxon>Candidatus Iainarchaeales</taxon>
        <taxon>Candidatus Iainarchaeaceae</taxon>
        <taxon>Candidatus Iainarchaeum</taxon>
    </lineage>
</organism>
<feature type="binding site" evidence="6">
    <location>
        <position position="205"/>
    </location>
    <ligand>
        <name>S-adenosyl-L-methionine</name>
        <dbReference type="ChEBI" id="CHEBI:59789"/>
    </ligand>
</feature>
<dbReference type="CDD" id="cd11647">
    <property type="entry name" value="DHP5_DphB"/>
    <property type="match status" value="1"/>
</dbReference>
<dbReference type="PANTHER" id="PTHR10882:SF0">
    <property type="entry name" value="DIPHTHINE METHYL ESTER SYNTHASE"/>
    <property type="match status" value="1"/>
</dbReference>
<comment type="caution">
    <text evidence="8">The sequence shown here is derived from an EMBL/GenBank/DDBJ whole genome shotgun (WGS) entry which is preliminary data.</text>
</comment>
<feature type="binding site" evidence="6">
    <location>
        <position position="230"/>
    </location>
    <ligand>
        <name>S-adenosyl-L-methionine</name>
        <dbReference type="ChEBI" id="CHEBI:59789"/>
    </ligand>
</feature>
<dbReference type="InterPro" id="IPR014776">
    <property type="entry name" value="4pyrrole_Mease_sub2"/>
</dbReference>
<feature type="domain" description="Tetrapyrrole methylase" evidence="7">
    <location>
        <begin position="1"/>
        <end position="178"/>
    </location>
</feature>
<evidence type="ECO:0000259" key="7">
    <source>
        <dbReference type="Pfam" id="PF00590"/>
    </source>
</evidence>
<dbReference type="GO" id="GO:0004164">
    <property type="term" value="F:diphthine synthase activity"/>
    <property type="evidence" value="ECO:0007669"/>
    <property type="project" value="UniProtKB-EC"/>
</dbReference>
<evidence type="ECO:0000313" key="8">
    <source>
        <dbReference type="EMBL" id="HIH33496.1"/>
    </source>
</evidence>
<evidence type="ECO:0000256" key="3">
    <source>
        <dbReference type="ARBA" id="ARBA00022603"/>
    </source>
</evidence>
<dbReference type="PANTHER" id="PTHR10882">
    <property type="entry name" value="DIPHTHINE SYNTHASE"/>
    <property type="match status" value="1"/>
</dbReference>
<keyword evidence="5 6" id="KW-0949">S-adenosyl-L-methionine</keyword>
<dbReference type="EMBL" id="DUFJ01000100">
    <property type="protein sequence ID" value="HIH33496.1"/>
    <property type="molecule type" value="Genomic_DNA"/>
</dbReference>
<dbReference type="InterPro" id="IPR004551">
    <property type="entry name" value="Dphthn_synthase"/>
</dbReference>
<dbReference type="EC" id="2.1.1.98" evidence="8"/>
<evidence type="ECO:0000256" key="4">
    <source>
        <dbReference type="ARBA" id="ARBA00022679"/>
    </source>
</evidence>
<proteinExistence type="inferred from homology"/>
<dbReference type="PIRSF" id="PIRSF036432">
    <property type="entry name" value="Diphthine_synth"/>
    <property type="match status" value="1"/>
</dbReference>
<dbReference type="InterPro" id="IPR035996">
    <property type="entry name" value="4pyrrol_Methylase_sf"/>
</dbReference>
<protein>
    <submittedName>
        <fullName evidence="8">Diphthine synthase</fullName>
        <ecNumber evidence="8">2.1.1.98</ecNumber>
    </submittedName>
</protein>
<dbReference type="Gene3D" id="3.30.950.10">
    <property type="entry name" value="Methyltransferase, Cobalt-precorrin-4 Transmethylase, Domain 2"/>
    <property type="match status" value="1"/>
</dbReference>
<reference evidence="9" key="1">
    <citation type="journal article" date="2020" name="bioRxiv">
        <title>A rank-normalized archaeal taxonomy based on genome phylogeny resolves widespread incomplete and uneven classifications.</title>
        <authorList>
            <person name="Rinke C."/>
            <person name="Chuvochina M."/>
            <person name="Mussig A.J."/>
            <person name="Chaumeil P.-A."/>
            <person name="Waite D.W."/>
            <person name="Whitman W.B."/>
            <person name="Parks D.H."/>
            <person name="Hugenholtz P."/>
        </authorList>
    </citation>
    <scope>NUCLEOTIDE SEQUENCE [LARGE SCALE GENOMIC DNA]</scope>
</reference>
<dbReference type="UniPathway" id="UPA00559"/>
<keyword evidence="4 8" id="KW-0808">Transferase</keyword>
<evidence type="ECO:0000256" key="6">
    <source>
        <dbReference type="PIRSR" id="PIRSR036432-1"/>
    </source>
</evidence>
<name>A0A7J4L1F9_9ARCH</name>
<evidence type="ECO:0000256" key="1">
    <source>
        <dbReference type="ARBA" id="ARBA00005156"/>
    </source>
</evidence>
<feature type="binding site" evidence="6">
    <location>
        <position position="9"/>
    </location>
    <ligand>
        <name>S-adenosyl-L-methionine</name>
        <dbReference type="ChEBI" id="CHEBI:59789"/>
    </ligand>
</feature>
<dbReference type="Proteomes" id="UP000527315">
    <property type="component" value="Unassembled WGS sequence"/>
</dbReference>
<comment type="pathway">
    <text evidence="1">Protein modification; peptidyl-diphthamide biosynthesis.</text>
</comment>
<evidence type="ECO:0000256" key="2">
    <source>
        <dbReference type="ARBA" id="ARBA00006729"/>
    </source>
</evidence>
<comment type="similarity">
    <text evidence="2">Belongs to the diphthine synthase family.</text>
</comment>
<feature type="binding site" evidence="6">
    <location>
        <position position="163"/>
    </location>
    <ligand>
        <name>S-adenosyl-L-methionine</name>
        <dbReference type="ChEBI" id="CHEBI:59789"/>
    </ligand>
</feature>
<dbReference type="GO" id="GO:0017183">
    <property type="term" value="P:protein histidyl modification to diphthamide"/>
    <property type="evidence" value="ECO:0007669"/>
    <property type="project" value="UniProtKB-UniPathway"/>
</dbReference>
<dbReference type="AlphaFoldDB" id="A0A7J4L1F9"/>
<dbReference type="GO" id="GO:0032259">
    <property type="term" value="P:methylation"/>
    <property type="evidence" value="ECO:0007669"/>
    <property type="project" value="UniProtKB-KW"/>
</dbReference>
<keyword evidence="3 8" id="KW-0489">Methyltransferase</keyword>
<feature type="binding site" evidence="6">
    <location>
        <position position="87"/>
    </location>
    <ligand>
        <name>S-adenosyl-L-methionine</name>
        <dbReference type="ChEBI" id="CHEBI:59789"/>
    </ligand>
</feature>
<sequence>MFYLVGIGLKPEHLTLEAQNILKECSEIYLERYTSQYSEGSFEFLEALLGRKVILTDRHEVENEFGKKLQKAKSGNVALLVFGNALTATTHIQLLLDCRKFKVPFSFIPGISLTNFIALSGLQEYKFGRSVTIVQPEANYSPDSFYDFIKENQKLGLHSLCFLDIKQEKKKLLSIKEALGILEVIEGKRKDSLLKKSVLVGIAGAGSSKMQIKAGSVNDLKRFSFNSFPQALIICGSLSEKEREALNALSV</sequence>